<dbReference type="AlphaFoldDB" id="A0ABD2X5B0"/>
<evidence type="ECO:0000313" key="1">
    <source>
        <dbReference type="EMBL" id="KAL3400522.1"/>
    </source>
</evidence>
<keyword evidence="2" id="KW-1185">Reference proteome</keyword>
<accession>A0ABD2X5B0</accession>
<organism evidence="1 2">
    <name type="scientific">Trichogramma kaykai</name>
    <dbReference type="NCBI Taxonomy" id="54128"/>
    <lineage>
        <taxon>Eukaryota</taxon>
        <taxon>Metazoa</taxon>
        <taxon>Ecdysozoa</taxon>
        <taxon>Arthropoda</taxon>
        <taxon>Hexapoda</taxon>
        <taxon>Insecta</taxon>
        <taxon>Pterygota</taxon>
        <taxon>Neoptera</taxon>
        <taxon>Endopterygota</taxon>
        <taxon>Hymenoptera</taxon>
        <taxon>Apocrita</taxon>
        <taxon>Proctotrupomorpha</taxon>
        <taxon>Chalcidoidea</taxon>
        <taxon>Trichogrammatidae</taxon>
        <taxon>Trichogramma</taxon>
    </lineage>
</organism>
<dbReference type="Proteomes" id="UP001627154">
    <property type="component" value="Unassembled WGS sequence"/>
</dbReference>
<reference evidence="1 2" key="1">
    <citation type="journal article" date="2024" name="bioRxiv">
        <title>A reference genome for Trichogramma kaykai: A tiny desert-dwelling parasitoid wasp with competing sex-ratio distorters.</title>
        <authorList>
            <person name="Culotta J."/>
            <person name="Lindsey A.R."/>
        </authorList>
    </citation>
    <scope>NUCLEOTIDE SEQUENCE [LARGE SCALE GENOMIC DNA]</scope>
    <source>
        <strain evidence="1 2">KSX58</strain>
    </source>
</reference>
<dbReference type="EMBL" id="JBJJXI010000051">
    <property type="protein sequence ID" value="KAL3400522.1"/>
    <property type="molecule type" value="Genomic_DNA"/>
</dbReference>
<name>A0ABD2X5B0_9HYME</name>
<protein>
    <submittedName>
        <fullName evidence="1">Uncharacterized protein</fullName>
    </submittedName>
</protein>
<comment type="caution">
    <text evidence="1">The sequence shown here is derived from an EMBL/GenBank/DDBJ whole genome shotgun (WGS) entry which is preliminary data.</text>
</comment>
<sequence>MRKRKPEPIEWDIRTRRTVKEKSNDIYPDASDINIFYSGESSEVNNFETFPFYQSSVDHANEVMASQENFGKSFMH</sequence>
<evidence type="ECO:0000313" key="2">
    <source>
        <dbReference type="Proteomes" id="UP001627154"/>
    </source>
</evidence>
<proteinExistence type="predicted"/>
<gene>
    <name evidence="1" type="ORF">TKK_006371</name>
</gene>